<name>A0A4Y2PEW5_ARAVE</name>
<sequence length="142" mass="15778">MREFKVSQTPTVHPASSSVPRLTILFLWRWKISFPPFNIKHHLLFSPSSPNEFSASFSLSFRTFFQIYRVSPSSNRVPSTNSSSNRVPSTNCSSNRVPSTNSSSNRVPSTNSSSNRVPATNSSSKSNFLKLCAAHFSVSVFI</sequence>
<accession>A0A4Y2PEW5</accession>
<gene>
    <name evidence="2" type="ORF">AVEN_72815_1</name>
</gene>
<reference evidence="2 3" key="1">
    <citation type="journal article" date="2019" name="Sci. Rep.">
        <title>Orb-weaving spider Araneus ventricosus genome elucidates the spidroin gene catalogue.</title>
        <authorList>
            <person name="Kono N."/>
            <person name="Nakamura H."/>
            <person name="Ohtoshi R."/>
            <person name="Moran D.A.P."/>
            <person name="Shinohara A."/>
            <person name="Yoshida Y."/>
            <person name="Fujiwara M."/>
            <person name="Mori M."/>
            <person name="Tomita M."/>
            <person name="Arakawa K."/>
        </authorList>
    </citation>
    <scope>NUCLEOTIDE SEQUENCE [LARGE SCALE GENOMIC DNA]</scope>
</reference>
<organism evidence="2 3">
    <name type="scientific">Araneus ventricosus</name>
    <name type="common">Orbweaver spider</name>
    <name type="synonym">Epeira ventricosa</name>
    <dbReference type="NCBI Taxonomy" id="182803"/>
    <lineage>
        <taxon>Eukaryota</taxon>
        <taxon>Metazoa</taxon>
        <taxon>Ecdysozoa</taxon>
        <taxon>Arthropoda</taxon>
        <taxon>Chelicerata</taxon>
        <taxon>Arachnida</taxon>
        <taxon>Araneae</taxon>
        <taxon>Araneomorphae</taxon>
        <taxon>Entelegynae</taxon>
        <taxon>Araneoidea</taxon>
        <taxon>Araneidae</taxon>
        <taxon>Araneus</taxon>
    </lineage>
</organism>
<feature type="region of interest" description="Disordered" evidence="1">
    <location>
        <begin position="72"/>
        <end position="123"/>
    </location>
</feature>
<dbReference type="Proteomes" id="UP000499080">
    <property type="component" value="Unassembled WGS sequence"/>
</dbReference>
<proteinExistence type="predicted"/>
<comment type="caution">
    <text evidence="2">The sequence shown here is derived from an EMBL/GenBank/DDBJ whole genome shotgun (WGS) entry which is preliminary data.</text>
</comment>
<evidence type="ECO:0000256" key="1">
    <source>
        <dbReference type="SAM" id="MobiDB-lite"/>
    </source>
</evidence>
<dbReference type="EMBL" id="BGPR01132214">
    <property type="protein sequence ID" value="GBN48566.1"/>
    <property type="molecule type" value="Genomic_DNA"/>
</dbReference>
<evidence type="ECO:0000313" key="3">
    <source>
        <dbReference type="Proteomes" id="UP000499080"/>
    </source>
</evidence>
<feature type="compositionally biased region" description="Low complexity" evidence="1">
    <location>
        <begin position="72"/>
        <end position="118"/>
    </location>
</feature>
<protein>
    <submittedName>
        <fullName evidence="2">Uncharacterized protein</fullName>
    </submittedName>
</protein>
<dbReference type="AlphaFoldDB" id="A0A4Y2PEW5"/>
<keyword evidence="3" id="KW-1185">Reference proteome</keyword>
<evidence type="ECO:0000313" key="2">
    <source>
        <dbReference type="EMBL" id="GBN48566.1"/>
    </source>
</evidence>